<dbReference type="Proteomes" id="UP000562929">
    <property type="component" value="Unassembled WGS sequence"/>
</dbReference>
<dbReference type="PANTHER" id="PTHR33254:SF4">
    <property type="entry name" value="4-HYDROXY-4-METHYL-2-OXOGLUTARATE ALDOLASE 3-RELATED"/>
    <property type="match status" value="1"/>
</dbReference>
<dbReference type="GO" id="GO:0032259">
    <property type="term" value="P:methylation"/>
    <property type="evidence" value="ECO:0007669"/>
    <property type="project" value="UniProtKB-KW"/>
</dbReference>
<dbReference type="OrthoDB" id="1476984at2759"/>
<proteinExistence type="predicted"/>
<dbReference type="SUPFAM" id="SSF89562">
    <property type="entry name" value="RraA-like"/>
    <property type="match status" value="1"/>
</dbReference>
<feature type="binding site" evidence="1">
    <location>
        <begin position="103"/>
        <end position="106"/>
    </location>
    <ligand>
        <name>substrate</name>
    </ligand>
</feature>
<protein>
    <submittedName>
        <fullName evidence="2">Demethylmenaquinone methyltransferase</fullName>
    </submittedName>
</protein>
<dbReference type="Gene3D" id="3.50.30.40">
    <property type="entry name" value="Ribonuclease E inhibitor RraA/RraA-like"/>
    <property type="match status" value="1"/>
</dbReference>
<organism evidence="2 3">
    <name type="scientific">Ophiocordyceps camponoti-floridani</name>
    <dbReference type="NCBI Taxonomy" id="2030778"/>
    <lineage>
        <taxon>Eukaryota</taxon>
        <taxon>Fungi</taxon>
        <taxon>Dikarya</taxon>
        <taxon>Ascomycota</taxon>
        <taxon>Pezizomycotina</taxon>
        <taxon>Sordariomycetes</taxon>
        <taxon>Hypocreomycetidae</taxon>
        <taxon>Hypocreales</taxon>
        <taxon>Ophiocordycipitaceae</taxon>
        <taxon>Ophiocordyceps</taxon>
    </lineage>
</organism>
<dbReference type="GO" id="GO:0008168">
    <property type="term" value="F:methyltransferase activity"/>
    <property type="evidence" value="ECO:0007669"/>
    <property type="project" value="UniProtKB-KW"/>
</dbReference>
<dbReference type="AlphaFoldDB" id="A0A8H4QE12"/>
<comment type="caution">
    <text evidence="2">The sequence shown here is derived from an EMBL/GenBank/DDBJ whole genome shotgun (WGS) entry which is preliminary data.</text>
</comment>
<dbReference type="GO" id="GO:0046872">
    <property type="term" value="F:metal ion binding"/>
    <property type="evidence" value="ECO:0007669"/>
    <property type="project" value="UniProtKB-KW"/>
</dbReference>
<keyword evidence="1" id="KW-0460">Magnesium</keyword>
<reference evidence="2 3" key="1">
    <citation type="journal article" date="2020" name="G3 (Bethesda)">
        <title>Genetic Underpinnings of Host Manipulation by Ophiocordyceps as Revealed by Comparative Transcriptomics.</title>
        <authorList>
            <person name="Will I."/>
            <person name="Das B."/>
            <person name="Trinh T."/>
            <person name="Brachmann A."/>
            <person name="Ohm R.A."/>
            <person name="de Bekker C."/>
        </authorList>
    </citation>
    <scope>NUCLEOTIDE SEQUENCE [LARGE SCALE GENOMIC DNA]</scope>
    <source>
        <strain evidence="2 3">EC05</strain>
    </source>
</reference>
<dbReference type="GO" id="GO:0008948">
    <property type="term" value="F:oxaloacetate decarboxylase activity"/>
    <property type="evidence" value="ECO:0007669"/>
    <property type="project" value="TreeGrafter"/>
</dbReference>
<dbReference type="InterPro" id="IPR005493">
    <property type="entry name" value="RraA/RraA-like"/>
</dbReference>
<dbReference type="InterPro" id="IPR036704">
    <property type="entry name" value="RraA/RraA-like_sf"/>
</dbReference>
<feature type="binding site" evidence="1">
    <location>
        <position position="125"/>
    </location>
    <ligand>
        <name>substrate</name>
    </ligand>
</feature>
<keyword evidence="2" id="KW-0489">Methyltransferase</keyword>
<evidence type="ECO:0000313" key="2">
    <source>
        <dbReference type="EMBL" id="KAF4595820.1"/>
    </source>
</evidence>
<comment type="cofactor">
    <cofactor evidence="1">
        <name>Mg(2+)</name>
        <dbReference type="ChEBI" id="CHEBI:18420"/>
    </cofactor>
</comment>
<accession>A0A8H4QE12</accession>
<keyword evidence="3" id="KW-1185">Reference proteome</keyword>
<dbReference type="EMBL" id="JAACLJ010000001">
    <property type="protein sequence ID" value="KAF4595820.1"/>
    <property type="molecule type" value="Genomic_DNA"/>
</dbReference>
<name>A0A8H4QE12_9HYPO</name>
<dbReference type="GO" id="GO:0047443">
    <property type="term" value="F:4-hydroxy-4-methyl-2-oxoglutarate aldolase activity"/>
    <property type="evidence" value="ECO:0007669"/>
    <property type="project" value="TreeGrafter"/>
</dbReference>
<keyword evidence="1" id="KW-0479">Metal-binding</keyword>
<evidence type="ECO:0000256" key="1">
    <source>
        <dbReference type="PIRSR" id="PIRSR605493-1"/>
    </source>
</evidence>
<gene>
    <name evidence="2" type="ORF">GQ602_001433</name>
</gene>
<sequence length="226" mass="23982">MGSRFISAEAHALLRNHSACDVSDALLRLKVPSAGFLADLQAYSPVSVKTIAPVSTVLFVAKGHAPEDPAPNLPDQLHWSDATEPDSFVVIKQPGGQTNAVCGGIMALRMKMCRAKGIVVAGRVRDVTELRSTGLPILAYGTSTVGAGGASVVWARQVPLDINGVTVKPGDVAFHDPDNGFVVIPRDKLQQVLDLMPKLVAADDKVKEHVVRGGTVHEAFKLHRDG</sequence>
<dbReference type="Pfam" id="PF03737">
    <property type="entry name" value="RraA-like"/>
    <property type="match status" value="1"/>
</dbReference>
<feature type="binding site" evidence="1">
    <location>
        <position position="126"/>
    </location>
    <ligand>
        <name>Mg(2+)</name>
        <dbReference type="ChEBI" id="CHEBI:18420"/>
    </ligand>
</feature>
<evidence type="ECO:0000313" key="3">
    <source>
        <dbReference type="Proteomes" id="UP000562929"/>
    </source>
</evidence>
<dbReference type="PANTHER" id="PTHR33254">
    <property type="entry name" value="4-HYDROXY-4-METHYL-2-OXOGLUTARATE ALDOLASE 3-RELATED"/>
    <property type="match status" value="1"/>
</dbReference>
<keyword evidence="2" id="KW-0808">Transferase</keyword>
<dbReference type="CDD" id="cd16841">
    <property type="entry name" value="RraA_family"/>
    <property type="match status" value="1"/>
</dbReference>